<evidence type="ECO:0000313" key="4">
    <source>
        <dbReference type="Proteomes" id="UP000269221"/>
    </source>
</evidence>
<dbReference type="Pfam" id="PF19317">
    <property type="entry name" value="Gag_p24_C"/>
    <property type="match status" value="1"/>
</dbReference>
<dbReference type="AlphaFoldDB" id="A0A3M0K191"/>
<protein>
    <recommendedName>
        <fullName evidence="2">Retroviral nucleocapsid Gag protein p24 C-terminal domain-containing protein</fullName>
    </recommendedName>
</protein>
<proteinExistence type="predicted"/>
<dbReference type="EMBL" id="QRBI01000120">
    <property type="protein sequence ID" value="RMC07012.1"/>
    <property type="molecule type" value="Genomic_DNA"/>
</dbReference>
<comment type="caution">
    <text evidence="3">The sequence shown here is derived from an EMBL/GenBank/DDBJ whole genome shotgun (WGS) entry which is preliminary data.</text>
</comment>
<feature type="region of interest" description="Disordered" evidence="1">
    <location>
        <begin position="111"/>
        <end position="137"/>
    </location>
</feature>
<evidence type="ECO:0000259" key="2">
    <source>
        <dbReference type="Pfam" id="PF19317"/>
    </source>
</evidence>
<name>A0A3M0K191_HIRRU</name>
<organism evidence="3 4">
    <name type="scientific">Hirundo rustica rustica</name>
    <dbReference type="NCBI Taxonomy" id="333673"/>
    <lineage>
        <taxon>Eukaryota</taxon>
        <taxon>Metazoa</taxon>
        <taxon>Chordata</taxon>
        <taxon>Craniata</taxon>
        <taxon>Vertebrata</taxon>
        <taxon>Euteleostomi</taxon>
        <taxon>Archelosauria</taxon>
        <taxon>Archosauria</taxon>
        <taxon>Dinosauria</taxon>
        <taxon>Saurischia</taxon>
        <taxon>Theropoda</taxon>
        <taxon>Coelurosauria</taxon>
        <taxon>Aves</taxon>
        <taxon>Neognathae</taxon>
        <taxon>Neoaves</taxon>
        <taxon>Telluraves</taxon>
        <taxon>Australaves</taxon>
        <taxon>Passeriformes</taxon>
        <taxon>Sylvioidea</taxon>
        <taxon>Hirundinidae</taxon>
        <taxon>Hirundo</taxon>
    </lineage>
</organism>
<keyword evidence="4" id="KW-1185">Reference proteome</keyword>
<evidence type="ECO:0000313" key="3">
    <source>
        <dbReference type="EMBL" id="RMC07012.1"/>
    </source>
</evidence>
<dbReference type="Gene3D" id="1.10.1200.30">
    <property type="match status" value="1"/>
</dbReference>
<dbReference type="SUPFAM" id="SSF47353">
    <property type="entry name" value="Retrovirus capsid dimerization domain-like"/>
    <property type="match status" value="1"/>
</dbReference>
<accession>A0A3M0K191</accession>
<evidence type="ECO:0000256" key="1">
    <source>
        <dbReference type="SAM" id="MobiDB-lite"/>
    </source>
</evidence>
<dbReference type="Proteomes" id="UP000269221">
    <property type="component" value="Unassembled WGS sequence"/>
</dbReference>
<reference evidence="3 4" key="1">
    <citation type="submission" date="2018-07" db="EMBL/GenBank/DDBJ databases">
        <title>A high quality draft genome assembly of the barn swallow (H. rustica rustica).</title>
        <authorList>
            <person name="Formenti G."/>
            <person name="Chiara M."/>
            <person name="Poveda L."/>
            <person name="Francoijs K.-J."/>
            <person name="Bonisoli-Alquati A."/>
            <person name="Canova L."/>
            <person name="Gianfranceschi L."/>
            <person name="Horner D.S."/>
            <person name="Saino N."/>
        </authorList>
    </citation>
    <scope>NUCLEOTIDE SEQUENCE [LARGE SCALE GENOMIC DNA]</scope>
    <source>
        <strain evidence="3">Chelidonia</strain>
        <tissue evidence="3">Blood</tissue>
    </source>
</reference>
<dbReference type="InterPro" id="IPR008916">
    <property type="entry name" value="Retrov_capsid_C"/>
</dbReference>
<sequence length="159" mass="17173">MQSGPAAGGGLRPTEHLCGNGEWVSALMQAQKIPLLPSEPFVTFVEQLTSAVELQVKEEGAHEQVLEEIALANANEWCKAAILSLSMEPSPTLDDMLQVCAKKIPFIKAHQNHSSRVKPPQKAAAADTVSPAPVHDHCPKEEQRVSCAIRLDIGHLNTL</sequence>
<dbReference type="InterPro" id="IPR045345">
    <property type="entry name" value="Gag_p24_C"/>
</dbReference>
<gene>
    <name evidence="3" type="ORF">DUI87_16465</name>
</gene>
<feature type="domain" description="Retroviral nucleocapsid Gag protein p24 C-terminal" evidence="2">
    <location>
        <begin position="37"/>
        <end position="98"/>
    </location>
</feature>
<dbReference type="OrthoDB" id="9219359at2759"/>